<dbReference type="Proteomes" id="UP001225378">
    <property type="component" value="Chromosome"/>
</dbReference>
<reference evidence="2 3" key="1">
    <citation type="journal article" date="2024" name="Microbiology">
        <title>Methylomarinum rosea sp. nov., a novel halophilic methanotrophic bacterium from the hypersaline Lake Elton.</title>
        <authorList>
            <person name="Suleimanov R.Z."/>
            <person name="Oshkin I.Y."/>
            <person name="Danilova O.V."/>
            <person name="Suzina N.E."/>
            <person name="Dedysh S.N."/>
        </authorList>
    </citation>
    <scope>NUCLEOTIDE SEQUENCE [LARGE SCALE GENOMIC DNA]</scope>
    <source>
        <strain evidence="2 3">Ch1-1</strain>
    </source>
</reference>
<dbReference type="EMBL" id="CP157743">
    <property type="protein sequence ID" value="XBS20093.1"/>
    <property type="molecule type" value="Genomic_DNA"/>
</dbReference>
<feature type="coiled-coil region" evidence="1">
    <location>
        <begin position="76"/>
        <end position="114"/>
    </location>
</feature>
<sequence>MSSRLPKRAHSVLADSEKHFMKRDGPVVKRLLDCQDSGFIKAFWHIDKNIKKSQGSEGLYWAIFLQILVECSSDYAREKKKEISDAKNEYDEKLAEISKTADSLSRQIKAAQLLGSKYGFFESADCCPFELIKNAADNQADSETRHRFNDRIAGGVNEAIKGIEFKYFPDIPNIIDEISRQYSMGFKVSDDAMTPKKAGKINFFCEHFFKVIDHQIEIRQLPSTILNITEQELADVLQVSLGDESICVQDVKNFKQSQKKKKV</sequence>
<accession>A0AAU7NSZ2</accession>
<gene>
    <name evidence="2" type="ORF">Q9L42_017305</name>
</gene>
<evidence type="ECO:0000313" key="3">
    <source>
        <dbReference type="Proteomes" id="UP001225378"/>
    </source>
</evidence>
<organism evidence="2 3">
    <name type="scientific">Methylomarinum roseum</name>
    <dbReference type="NCBI Taxonomy" id="3067653"/>
    <lineage>
        <taxon>Bacteria</taxon>
        <taxon>Pseudomonadati</taxon>
        <taxon>Pseudomonadota</taxon>
        <taxon>Gammaproteobacteria</taxon>
        <taxon>Methylococcales</taxon>
        <taxon>Methylococcaceae</taxon>
        <taxon>Methylomarinum</taxon>
    </lineage>
</organism>
<dbReference type="RefSeq" id="WP_349431495.1">
    <property type="nucleotide sequence ID" value="NZ_CP157743.1"/>
</dbReference>
<keyword evidence="3" id="KW-1185">Reference proteome</keyword>
<name>A0AAU7NSZ2_9GAMM</name>
<protein>
    <submittedName>
        <fullName evidence="2">Uncharacterized protein</fullName>
    </submittedName>
</protein>
<keyword evidence="1" id="KW-0175">Coiled coil</keyword>
<dbReference type="AlphaFoldDB" id="A0AAU7NSZ2"/>
<proteinExistence type="predicted"/>
<evidence type="ECO:0000313" key="2">
    <source>
        <dbReference type="EMBL" id="XBS20093.1"/>
    </source>
</evidence>
<evidence type="ECO:0000256" key="1">
    <source>
        <dbReference type="SAM" id="Coils"/>
    </source>
</evidence>
<dbReference type="KEGG" id="mech:Q9L42_017305"/>